<gene>
    <name evidence="1" type="ORF">TIFTF001_016873</name>
</gene>
<comment type="caution">
    <text evidence="1">The sequence shown here is derived from an EMBL/GenBank/DDBJ whole genome shotgun (WGS) entry which is preliminary data.</text>
</comment>
<dbReference type="AlphaFoldDB" id="A0AA88DIX5"/>
<evidence type="ECO:0000313" key="2">
    <source>
        <dbReference type="Proteomes" id="UP001187192"/>
    </source>
</evidence>
<keyword evidence="2" id="KW-1185">Reference proteome</keyword>
<dbReference type="EMBL" id="BTGU01000026">
    <property type="protein sequence ID" value="GMN47694.1"/>
    <property type="molecule type" value="Genomic_DNA"/>
</dbReference>
<evidence type="ECO:0000313" key="1">
    <source>
        <dbReference type="EMBL" id="GMN47694.1"/>
    </source>
</evidence>
<protein>
    <submittedName>
        <fullName evidence="1">Uncharacterized protein</fullName>
    </submittedName>
</protein>
<sequence length="70" mass="7952">MAGSRENRVTMRELQELQEFRDDSEMIRPPMVIVGGFGAELAEFGERKLSLLDLGMNLGSYLIFLCIDLE</sequence>
<accession>A0AA88DIX5</accession>
<proteinExistence type="predicted"/>
<name>A0AA88DIX5_FICCA</name>
<dbReference type="Proteomes" id="UP001187192">
    <property type="component" value="Unassembled WGS sequence"/>
</dbReference>
<reference evidence="1" key="1">
    <citation type="submission" date="2023-07" db="EMBL/GenBank/DDBJ databases">
        <title>draft genome sequence of fig (Ficus carica).</title>
        <authorList>
            <person name="Takahashi T."/>
            <person name="Nishimura K."/>
        </authorList>
    </citation>
    <scope>NUCLEOTIDE SEQUENCE</scope>
</reference>
<organism evidence="1 2">
    <name type="scientific">Ficus carica</name>
    <name type="common">Common fig</name>
    <dbReference type="NCBI Taxonomy" id="3494"/>
    <lineage>
        <taxon>Eukaryota</taxon>
        <taxon>Viridiplantae</taxon>
        <taxon>Streptophyta</taxon>
        <taxon>Embryophyta</taxon>
        <taxon>Tracheophyta</taxon>
        <taxon>Spermatophyta</taxon>
        <taxon>Magnoliopsida</taxon>
        <taxon>eudicotyledons</taxon>
        <taxon>Gunneridae</taxon>
        <taxon>Pentapetalae</taxon>
        <taxon>rosids</taxon>
        <taxon>fabids</taxon>
        <taxon>Rosales</taxon>
        <taxon>Moraceae</taxon>
        <taxon>Ficeae</taxon>
        <taxon>Ficus</taxon>
    </lineage>
</organism>